<accession>A0A381RWP2</accession>
<dbReference type="PANTHER" id="PTHR35798">
    <property type="entry name" value="CELL DIVISION PROTEIN SEPF"/>
    <property type="match status" value="1"/>
</dbReference>
<keyword evidence="1" id="KW-0132">Cell division</keyword>
<evidence type="ECO:0000256" key="1">
    <source>
        <dbReference type="ARBA" id="ARBA00022618"/>
    </source>
</evidence>
<keyword evidence="2" id="KW-0717">Septation</keyword>
<evidence type="ECO:0000313" key="5">
    <source>
        <dbReference type="EMBL" id="SUZ95624.1"/>
    </source>
</evidence>
<proteinExistence type="inferred from homology"/>
<dbReference type="EMBL" id="UINC01002341">
    <property type="protein sequence ID" value="SUZ95624.1"/>
    <property type="molecule type" value="Genomic_DNA"/>
</dbReference>
<dbReference type="Gene3D" id="3.30.110.150">
    <property type="entry name" value="SepF-like protein"/>
    <property type="match status" value="1"/>
</dbReference>
<gene>
    <name evidence="5" type="ORF">METZ01_LOCUS48478</name>
</gene>
<evidence type="ECO:0008006" key="6">
    <source>
        <dbReference type="Google" id="ProtNLM"/>
    </source>
</evidence>
<dbReference type="AlphaFoldDB" id="A0A381RWP2"/>
<name>A0A381RWP2_9ZZZZ</name>
<keyword evidence="3" id="KW-0131">Cell cycle</keyword>
<dbReference type="PANTHER" id="PTHR35798:SF1">
    <property type="entry name" value="CELL DIVISION PROTEIN SEPF"/>
    <property type="match status" value="1"/>
</dbReference>
<organism evidence="5">
    <name type="scientific">marine metagenome</name>
    <dbReference type="NCBI Taxonomy" id="408172"/>
    <lineage>
        <taxon>unclassified sequences</taxon>
        <taxon>metagenomes</taxon>
        <taxon>ecological metagenomes</taxon>
    </lineage>
</organism>
<reference evidence="5" key="1">
    <citation type="submission" date="2018-05" db="EMBL/GenBank/DDBJ databases">
        <authorList>
            <person name="Lanie J.A."/>
            <person name="Ng W.-L."/>
            <person name="Kazmierczak K.M."/>
            <person name="Andrzejewski T.M."/>
            <person name="Davidsen T.M."/>
            <person name="Wayne K.J."/>
            <person name="Tettelin H."/>
            <person name="Glass J.I."/>
            <person name="Rusch D."/>
            <person name="Podicherti R."/>
            <person name="Tsui H.-C.T."/>
            <person name="Winkler M.E."/>
        </authorList>
    </citation>
    <scope>NUCLEOTIDE SEQUENCE</scope>
</reference>
<dbReference type="InterPro" id="IPR038594">
    <property type="entry name" value="SepF-like_sf"/>
</dbReference>
<evidence type="ECO:0000256" key="2">
    <source>
        <dbReference type="ARBA" id="ARBA00023210"/>
    </source>
</evidence>
<dbReference type="InterPro" id="IPR023052">
    <property type="entry name" value="Cell_div_SepF"/>
</dbReference>
<dbReference type="GO" id="GO:0000917">
    <property type="term" value="P:division septum assembly"/>
    <property type="evidence" value="ECO:0007669"/>
    <property type="project" value="UniProtKB-KW"/>
</dbReference>
<dbReference type="InterPro" id="IPR007561">
    <property type="entry name" value="Cell_div_SepF/SepF-rel"/>
</dbReference>
<evidence type="ECO:0000256" key="3">
    <source>
        <dbReference type="ARBA" id="ARBA00023306"/>
    </source>
</evidence>
<dbReference type="HAMAP" id="MF_01197">
    <property type="entry name" value="SepF"/>
    <property type="match status" value="1"/>
</dbReference>
<feature type="region of interest" description="Disordered" evidence="4">
    <location>
        <begin position="1"/>
        <end position="22"/>
    </location>
</feature>
<protein>
    <recommendedName>
        <fullName evidence="6">Cell division protein SepF</fullName>
    </recommendedName>
</protein>
<dbReference type="Pfam" id="PF04472">
    <property type="entry name" value="SepF"/>
    <property type="match status" value="1"/>
</dbReference>
<sequence>MVPTGKLLAPVRSGGRPRSGHTTLEVSGVSVWQKTILWLGLGPDEAYGDHEDEPIMRGPLVSPEFEEARAAGGGDGKIYELRARPGLVDPKRLGSDESSGTVRPLRAASTAIPLIVTPGGFDDAKEVADRFLNGQAVAVDINGVGHETARRVIDFASGLCYGNGGHLERVHPQVYLLTPTGVEVPEEEKLRIRDVGLGDNH</sequence>
<evidence type="ECO:0000256" key="4">
    <source>
        <dbReference type="SAM" id="MobiDB-lite"/>
    </source>
</evidence>